<dbReference type="AlphaFoldDB" id="A0A3G8YHR6"/>
<evidence type="ECO:0000256" key="5">
    <source>
        <dbReference type="ARBA" id="ARBA00023136"/>
    </source>
</evidence>
<proteinExistence type="inferred from homology"/>
<evidence type="ECO:0000256" key="8">
    <source>
        <dbReference type="SAM" id="Phobius"/>
    </source>
</evidence>
<reference evidence="9 10" key="1">
    <citation type="submission" date="2018-11" db="EMBL/GenBank/DDBJ databases">
        <title>Deinococcus shelandsis sp. nov., isolated from South Shetland Islands soil of Antarctica.</title>
        <authorList>
            <person name="Tian J."/>
        </authorList>
    </citation>
    <scope>NUCLEOTIDE SEQUENCE [LARGE SCALE GENOMIC DNA]</scope>
    <source>
        <strain evidence="9 10">S14-83T</strain>
    </source>
</reference>
<dbReference type="Proteomes" id="UP000276417">
    <property type="component" value="Chromosome 2"/>
</dbReference>
<evidence type="ECO:0000256" key="3">
    <source>
        <dbReference type="ARBA" id="ARBA00022692"/>
    </source>
</evidence>
<feature type="transmembrane region" description="Helical" evidence="8">
    <location>
        <begin position="50"/>
        <end position="77"/>
    </location>
</feature>
<keyword evidence="4 8" id="KW-1133">Transmembrane helix</keyword>
<comment type="similarity">
    <text evidence="6">Belongs to the MIP/aquaporin (TC 1.A.8) family.</text>
</comment>
<protein>
    <submittedName>
        <fullName evidence="9">Aquaporin family protein</fullName>
    </submittedName>
</protein>
<evidence type="ECO:0000256" key="7">
    <source>
        <dbReference type="SAM" id="MobiDB-lite"/>
    </source>
</evidence>
<dbReference type="InterPro" id="IPR023271">
    <property type="entry name" value="Aquaporin-like"/>
</dbReference>
<keyword evidence="10" id="KW-1185">Reference proteome</keyword>
<dbReference type="EMBL" id="CP034184">
    <property type="protein sequence ID" value="AZI44390.1"/>
    <property type="molecule type" value="Genomic_DNA"/>
</dbReference>
<evidence type="ECO:0000256" key="6">
    <source>
        <dbReference type="RuleBase" id="RU000477"/>
    </source>
</evidence>
<feature type="region of interest" description="Disordered" evidence="7">
    <location>
        <begin position="220"/>
        <end position="245"/>
    </location>
</feature>
<feature type="transmembrane region" description="Helical" evidence="8">
    <location>
        <begin position="12"/>
        <end position="38"/>
    </location>
</feature>
<dbReference type="InterPro" id="IPR000425">
    <property type="entry name" value="MIP"/>
</dbReference>
<dbReference type="OrthoDB" id="9807293at2"/>
<feature type="transmembrane region" description="Helical" evidence="8">
    <location>
        <begin position="153"/>
        <end position="172"/>
    </location>
</feature>
<dbReference type="PANTHER" id="PTHR45724">
    <property type="entry name" value="AQUAPORIN NIP2-1"/>
    <property type="match status" value="1"/>
</dbReference>
<dbReference type="Gene3D" id="1.20.1080.10">
    <property type="entry name" value="Glycerol uptake facilitator protein"/>
    <property type="match status" value="1"/>
</dbReference>
<dbReference type="PANTHER" id="PTHR45724:SF13">
    <property type="entry name" value="AQUAPORIN NIP1-1-RELATED"/>
    <property type="match status" value="1"/>
</dbReference>
<organism evidence="9 10">
    <name type="scientific">Deinococcus psychrotolerans</name>
    <dbReference type="NCBI Taxonomy" id="2489213"/>
    <lineage>
        <taxon>Bacteria</taxon>
        <taxon>Thermotogati</taxon>
        <taxon>Deinococcota</taxon>
        <taxon>Deinococci</taxon>
        <taxon>Deinococcales</taxon>
        <taxon>Deinococcaceae</taxon>
        <taxon>Deinococcus</taxon>
    </lineage>
</organism>
<evidence type="ECO:0000256" key="2">
    <source>
        <dbReference type="ARBA" id="ARBA00022448"/>
    </source>
</evidence>
<accession>A0A3G8YHR6</accession>
<sequence length="245" mass="25377">MSESHLATLRRWLAEALGLAVFVTFSLSAAVLAQLGVLPALAADALVPGLVILALVYGLSDLSGAYFNPVVTLAFAVRGSFPWARVPGYLIAQFLGACGGVWLVAACVPLPKAHELVRPWGAFELETICTALLLLVILATAKRKAEVGSQAGLVIAGTLGLCLFTAGSISTIGVNPSRTLAAALFSGTVLAAWPHLLGPFAGGALATGLTYLLRGPLNPQEAETANGKAEEENRQKKGRSSSVKF</sequence>
<keyword evidence="2 6" id="KW-0813">Transport</keyword>
<dbReference type="RefSeq" id="WP_124873978.1">
    <property type="nucleotide sequence ID" value="NZ_CP034184.1"/>
</dbReference>
<feature type="transmembrane region" description="Helical" evidence="8">
    <location>
        <begin position="123"/>
        <end position="141"/>
    </location>
</feature>
<keyword evidence="5 8" id="KW-0472">Membrane</keyword>
<dbReference type="GO" id="GO:0015267">
    <property type="term" value="F:channel activity"/>
    <property type="evidence" value="ECO:0007669"/>
    <property type="project" value="InterPro"/>
</dbReference>
<dbReference type="PRINTS" id="PR00783">
    <property type="entry name" value="MINTRINSICP"/>
</dbReference>
<dbReference type="GO" id="GO:0016020">
    <property type="term" value="C:membrane"/>
    <property type="evidence" value="ECO:0007669"/>
    <property type="project" value="UniProtKB-SubCell"/>
</dbReference>
<feature type="transmembrane region" description="Helical" evidence="8">
    <location>
        <begin position="89"/>
        <end position="111"/>
    </location>
</feature>
<evidence type="ECO:0000313" key="10">
    <source>
        <dbReference type="Proteomes" id="UP000276417"/>
    </source>
</evidence>
<dbReference type="InterPro" id="IPR034294">
    <property type="entry name" value="Aquaporin_transptr"/>
</dbReference>
<comment type="subcellular location">
    <subcellularLocation>
        <location evidence="1">Membrane</location>
        <topology evidence="1">Multi-pass membrane protein</topology>
    </subcellularLocation>
</comment>
<evidence type="ECO:0000256" key="4">
    <source>
        <dbReference type="ARBA" id="ARBA00022989"/>
    </source>
</evidence>
<evidence type="ECO:0000313" key="9">
    <source>
        <dbReference type="EMBL" id="AZI44390.1"/>
    </source>
</evidence>
<keyword evidence="3 6" id="KW-0812">Transmembrane</keyword>
<gene>
    <name evidence="9" type="ORF">EHF33_16045</name>
</gene>
<name>A0A3G8YHR6_9DEIO</name>
<dbReference type="Pfam" id="PF00230">
    <property type="entry name" value="MIP"/>
    <property type="match status" value="1"/>
</dbReference>
<evidence type="ECO:0000256" key="1">
    <source>
        <dbReference type="ARBA" id="ARBA00004141"/>
    </source>
</evidence>
<dbReference type="SUPFAM" id="SSF81338">
    <property type="entry name" value="Aquaporin-like"/>
    <property type="match status" value="1"/>
</dbReference>
<dbReference type="KEGG" id="dph:EHF33_16045"/>
<feature type="transmembrane region" description="Helical" evidence="8">
    <location>
        <begin position="192"/>
        <end position="213"/>
    </location>
</feature>